<protein>
    <recommendedName>
        <fullName evidence="5">Prepilin-type N-terminal cleavage/methylation domain-containing protein</fullName>
    </recommendedName>
</protein>
<sequence>MTRLRRALRRDEGTSLVELLVATVLTALLGAALVTTLLQGMRTTQLSDSRTANGQAVRTVLEAMTQALRTAADPSTAPGVDAFVAAGPTDVTFYAALGNRTGAIGADVPPSRVRFWFAPTGSGLGEVRQTVVPPDPGSTLTAATWSGAGTTRVLARSVVAPTAGCPLFVYQRRSDAPTAPCPATRLAVDTSTSTVPVAADGSVAAANLSRITAVEVWVTVRTDSLGGSDPSSPRRATSTGVDRVTLLNENLTT</sequence>
<accession>A0A3A3Z0R0</accession>
<dbReference type="RefSeq" id="WP_119949489.1">
    <property type="nucleotide sequence ID" value="NZ_QZEZ01000002.1"/>
</dbReference>
<evidence type="ECO:0000256" key="1">
    <source>
        <dbReference type="SAM" id="MobiDB-lite"/>
    </source>
</evidence>
<keyword evidence="2" id="KW-0472">Membrane</keyword>
<gene>
    <name evidence="3" type="ORF">D5H78_05735</name>
</gene>
<proteinExistence type="predicted"/>
<keyword evidence="2" id="KW-1133">Transmembrane helix</keyword>
<evidence type="ECO:0000256" key="2">
    <source>
        <dbReference type="SAM" id="Phobius"/>
    </source>
</evidence>
<dbReference type="Proteomes" id="UP000265614">
    <property type="component" value="Unassembled WGS sequence"/>
</dbReference>
<name>A0A3A3Z0R0_9ACTN</name>
<dbReference type="AlphaFoldDB" id="A0A3A3Z0R0"/>
<comment type="caution">
    <text evidence="3">The sequence shown here is derived from an EMBL/GenBank/DDBJ whole genome shotgun (WGS) entry which is preliminary data.</text>
</comment>
<feature type="region of interest" description="Disordered" evidence="1">
    <location>
        <begin position="223"/>
        <end position="244"/>
    </location>
</feature>
<evidence type="ECO:0008006" key="5">
    <source>
        <dbReference type="Google" id="ProtNLM"/>
    </source>
</evidence>
<feature type="transmembrane region" description="Helical" evidence="2">
    <location>
        <begin position="20"/>
        <end position="41"/>
    </location>
</feature>
<keyword evidence="4" id="KW-1185">Reference proteome</keyword>
<dbReference type="EMBL" id="QZEZ01000002">
    <property type="protein sequence ID" value="RJK96773.1"/>
    <property type="molecule type" value="Genomic_DNA"/>
</dbReference>
<feature type="compositionally biased region" description="Polar residues" evidence="1">
    <location>
        <begin position="229"/>
        <end position="240"/>
    </location>
</feature>
<organism evidence="3 4">
    <name type="scientific">Vallicoccus soli</name>
    <dbReference type="NCBI Taxonomy" id="2339232"/>
    <lineage>
        <taxon>Bacteria</taxon>
        <taxon>Bacillati</taxon>
        <taxon>Actinomycetota</taxon>
        <taxon>Actinomycetes</taxon>
        <taxon>Motilibacterales</taxon>
        <taxon>Vallicoccaceae</taxon>
        <taxon>Vallicoccus</taxon>
    </lineage>
</organism>
<reference evidence="3 4" key="1">
    <citation type="submission" date="2018-09" db="EMBL/GenBank/DDBJ databases">
        <title>YIM 75000 draft genome.</title>
        <authorList>
            <person name="Tang S."/>
            <person name="Feng Y."/>
        </authorList>
    </citation>
    <scope>NUCLEOTIDE SEQUENCE [LARGE SCALE GENOMIC DNA]</scope>
    <source>
        <strain evidence="3 4">YIM 75000</strain>
    </source>
</reference>
<keyword evidence="2" id="KW-0812">Transmembrane</keyword>
<evidence type="ECO:0000313" key="3">
    <source>
        <dbReference type="EMBL" id="RJK96773.1"/>
    </source>
</evidence>
<evidence type="ECO:0000313" key="4">
    <source>
        <dbReference type="Proteomes" id="UP000265614"/>
    </source>
</evidence>